<dbReference type="PANTHER" id="PTHR12747">
    <property type="entry name" value="ELONGATOR COMPLEX PROTEIN 1"/>
    <property type="match status" value="1"/>
</dbReference>
<dbReference type="GeneID" id="103602046"/>
<evidence type="ECO:0000313" key="2">
    <source>
        <dbReference type="Proteomes" id="UP000694923"/>
    </source>
</evidence>
<name>A0ABM0RVM5_GALVR</name>
<dbReference type="InterPro" id="IPR006849">
    <property type="entry name" value="Elp1"/>
</dbReference>
<organism evidence="2 3">
    <name type="scientific">Galeopterus variegatus</name>
    <name type="common">Malayan flying lemur</name>
    <name type="synonym">Cynocephalus variegatus</name>
    <dbReference type="NCBI Taxonomy" id="482537"/>
    <lineage>
        <taxon>Eukaryota</taxon>
        <taxon>Metazoa</taxon>
        <taxon>Chordata</taxon>
        <taxon>Craniata</taxon>
        <taxon>Vertebrata</taxon>
        <taxon>Euteleostomi</taxon>
        <taxon>Mammalia</taxon>
        <taxon>Eutheria</taxon>
        <taxon>Euarchontoglires</taxon>
        <taxon>Dermoptera</taxon>
        <taxon>Cynocephalidae</taxon>
        <taxon>Galeopterus</taxon>
    </lineage>
</organism>
<evidence type="ECO:0000313" key="3">
    <source>
        <dbReference type="RefSeq" id="XP_008584666.1"/>
    </source>
</evidence>
<dbReference type="PANTHER" id="PTHR12747:SF0">
    <property type="entry name" value="ELONGATOR COMPLEX PROTEIN 1"/>
    <property type="match status" value="1"/>
</dbReference>
<dbReference type="RefSeq" id="XP_008584666.1">
    <property type="nucleotide sequence ID" value="XM_008586444.1"/>
</dbReference>
<gene>
    <name evidence="3" type="primary">LOC103602046</name>
</gene>
<dbReference type="Pfam" id="PF23925">
    <property type="entry name" value="A-sol_ELP1"/>
    <property type="match status" value="1"/>
</dbReference>
<proteinExistence type="predicted"/>
<dbReference type="InterPro" id="IPR056167">
    <property type="entry name" value="A-sol_ELP1"/>
</dbReference>
<keyword evidence="2" id="KW-1185">Reference proteome</keyword>
<dbReference type="Proteomes" id="UP000694923">
    <property type="component" value="Unplaced"/>
</dbReference>
<feature type="domain" description="ELP1 alpha-solenoid" evidence="1">
    <location>
        <begin position="1"/>
        <end position="120"/>
    </location>
</feature>
<accession>A0ABM0RVM5</accession>
<evidence type="ECO:0000259" key="1">
    <source>
        <dbReference type="Pfam" id="PF23925"/>
    </source>
</evidence>
<sequence>MYPPPVTSSVQLSRNPDGKKLDLICDAMRAAMENINPHKYCLSILTSHVKKTTPELEIVLQKVHELQENAPSVPDAVSAEEALKYLLLLVDVNELYDHSLGTYDFDLVLMVAEKSQKHAKSMGYRKALSAISIDIRTFVFSQLTCSG</sequence>
<reference evidence="3" key="1">
    <citation type="submission" date="2025-08" db="UniProtKB">
        <authorList>
            <consortium name="RefSeq"/>
        </authorList>
    </citation>
    <scope>IDENTIFICATION</scope>
</reference>
<protein>
    <submittedName>
        <fullName evidence="3">Elongator complex protein 1-like</fullName>
    </submittedName>
</protein>